<evidence type="ECO:0000313" key="1">
    <source>
        <dbReference type="EMBL" id="MBR7743201.1"/>
    </source>
</evidence>
<proteinExistence type="predicted"/>
<protein>
    <submittedName>
        <fullName evidence="1">Uncharacterized protein</fullName>
    </submittedName>
</protein>
<dbReference type="AlphaFoldDB" id="A0A941D812"/>
<dbReference type="EMBL" id="JAGSNF010000009">
    <property type="protein sequence ID" value="MBR7743201.1"/>
    <property type="molecule type" value="Genomic_DNA"/>
</dbReference>
<gene>
    <name evidence="1" type="ORF">KC207_07855</name>
</gene>
<name>A0A941D812_9MICO</name>
<dbReference type="RefSeq" id="WP_211602446.1">
    <property type="nucleotide sequence ID" value="NZ_JAGSNF010000009.1"/>
</dbReference>
<accession>A0A941D812</accession>
<keyword evidence="2" id="KW-1185">Reference proteome</keyword>
<reference evidence="1" key="1">
    <citation type="submission" date="2021-04" db="EMBL/GenBank/DDBJ databases">
        <title>Phycicoccus avicenniae sp. nov., a novel endophytic actinomycetes isolated from branch of Avicennia mariana.</title>
        <authorList>
            <person name="Tuo L."/>
        </authorList>
    </citation>
    <scope>NUCLEOTIDE SEQUENCE</scope>
    <source>
        <strain evidence="1">BSK3Z-2</strain>
    </source>
</reference>
<sequence>MTRLGPGDLGHLLRVVTPDVLVAATRDWRRRVGEYWFWQVPDAVSVDALRERGLLLGDTSDGDELVVDPARPDTLVVLPRDADDAVVVEGGLLAAVDWVLEGNLNPWVEGWTFEAPGNVTEQRPLPGDLDGAAASLAALGAHAHVVDLGDRRTFFLPSVEGRLSLHRFEDEPLVVDVSHAESADPAEIDRLLAAVGC</sequence>
<evidence type="ECO:0000313" key="2">
    <source>
        <dbReference type="Proteomes" id="UP000677016"/>
    </source>
</evidence>
<organism evidence="1 2">
    <name type="scientific">Phycicoccus avicenniae</name>
    <dbReference type="NCBI Taxonomy" id="2828860"/>
    <lineage>
        <taxon>Bacteria</taxon>
        <taxon>Bacillati</taxon>
        <taxon>Actinomycetota</taxon>
        <taxon>Actinomycetes</taxon>
        <taxon>Micrococcales</taxon>
        <taxon>Intrasporangiaceae</taxon>
        <taxon>Phycicoccus</taxon>
    </lineage>
</organism>
<comment type="caution">
    <text evidence="1">The sequence shown here is derived from an EMBL/GenBank/DDBJ whole genome shotgun (WGS) entry which is preliminary data.</text>
</comment>
<dbReference type="Proteomes" id="UP000677016">
    <property type="component" value="Unassembled WGS sequence"/>
</dbReference>